<sequence length="90" mass="9753">MESSLKSTRSRDRSPAISRGAHHENSESNSESAPDSQRKTTRRLVSDTAAATHANPHTVRPLQAHRSGTTVSFGAVWPLSSPPPLPVFPR</sequence>
<organism evidence="2 3">
    <name type="scientific">Steinernema glaseri</name>
    <dbReference type="NCBI Taxonomy" id="37863"/>
    <lineage>
        <taxon>Eukaryota</taxon>
        <taxon>Metazoa</taxon>
        <taxon>Ecdysozoa</taxon>
        <taxon>Nematoda</taxon>
        <taxon>Chromadorea</taxon>
        <taxon>Rhabditida</taxon>
        <taxon>Tylenchina</taxon>
        <taxon>Panagrolaimomorpha</taxon>
        <taxon>Strongyloidoidea</taxon>
        <taxon>Steinernematidae</taxon>
        <taxon>Steinernema</taxon>
    </lineage>
</organism>
<keyword evidence="2" id="KW-1185">Reference proteome</keyword>
<evidence type="ECO:0000256" key="1">
    <source>
        <dbReference type="SAM" id="MobiDB-lite"/>
    </source>
</evidence>
<proteinExistence type="predicted"/>
<dbReference type="AlphaFoldDB" id="A0A1I7ZHI2"/>
<name>A0A1I7ZHI2_9BILA</name>
<protein>
    <submittedName>
        <fullName evidence="3">Uncharacterized protein</fullName>
    </submittedName>
</protein>
<feature type="region of interest" description="Disordered" evidence="1">
    <location>
        <begin position="1"/>
        <end position="66"/>
    </location>
</feature>
<dbReference type="Proteomes" id="UP000095287">
    <property type="component" value="Unplaced"/>
</dbReference>
<dbReference type="WBParaSite" id="L893_g26594.t1">
    <property type="protein sequence ID" value="L893_g26594.t1"/>
    <property type="gene ID" value="L893_g26594"/>
</dbReference>
<reference evidence="3" key="1">
    <citation type="submission" date="2016-11" db="UniProtKB">
        <authorList>
            <consortium name="WormBaseParasite"/>
        </authorList>
    </citation>
    <scope>IDENTIFICATION</scope>
</reference>
<evidence type="ECO:0000313" key="2">
    <source>
        <dbReference type="Proteomes" id="UP000095287"/>
    </source>
</evidence>
<evidence type="ECO:0000313" key="3">
    <source>
        <dbReference type="WBParaSite" id="L893_g26594.t1"/>
    </source>
</evidence>
<accession>A0A1I7ZHI2</accession>